<name>A0A2A9P8U9_OPHUN</name>
<dbReference type="Proteomes" id="UP000037136">
    <property type="component" value="Unassembled WGS sequence"/>
</dbReference>
<evidence type="ECO:0000256" key="1">
    <source>
        <dbReference type="SAM" id="MobiDB-lite"/>
    </source>
</evidence>
<dbReference type="OrthoDB" id="5154006at2759"/>
<evidence type="ECO:0000259" key="2">
    <source>
        <dbReference type="PROSITE" id="PS50090"/>
    </source>
</evidence>
<dbReference type="CDD" id="cd00167">
    <property type="entry name" value="SANT"/>
    <property type="match status" value="1"/>
</dbReference>
<feature type="compositionally biased region" description="Low complexity" evidence="1">
    <location>
        <begin position="185"/>
        <end position="201"/>
    </location>
</feature>
<organism evidence="3 4">
    <name type="scientific">Ophiocordyceps unilateralis</name>
    <name type="common">Zombie-ant fungus</name>
    <name type="synonym">Torrubia unilateralis</name>
    <dbReference type="NCBI Taxonomy" id="268505"/>
    <lineage>
        <taxon>Eukaryota</taxon>
        <taxon>Fungi</taxon>
        <taxon>Dikarya</taxon>
        <taxon>Ascomycota</taxon>
        <taxon>Pezizomycotina</taxon>
        <taxon>Sordariomycetes</taxon>
        <taxon>Hypocreomycetidae</taxon>
        <taxon>Hypocreales</taxon>
        <taxon>Ophiocordycipitaceae</taxon>
        <taxon>Ophiocordyceps</taxon>
    </lineage>
</organism>
<keyword evidence="4" id="KW-1185">Reference proteome</keyword>
<dbReference type="EMBL" id="LAZP02000434">
    <property type="protein sequence ID" value="PFH57256.1"/>
    <property type="molecule type" value="Genomic_DNA"/>
</dbReference>
<reference evidence="3 4" key="2">
    <citation type="journal article" date="2017" name="Sci. Rep.">
        <title>Ant-infecting Ophiocordyceps genomes reveal a high diversity of potential behavioral manipulation genes and a possible major role for enterotoxins.</title>
        <authorList>
            <person name="de Bekker C."/>
            <person name="Ohm R.A."/>
            <person name="Evans H.C."/>
            <person name="Brachmann A."/>
            <person name="Hughes D.P."/>
        </authorList>
    </citation>
    <scope>NUCLEOTIDE SEQUENCE [LARGE SCALE GENOMIC DNA]</scope>
    <source>
        <strain evidence="3 4">SC16a</strain>
    </source>
</reference>
<feature type="compositionally biased region" description="Basic and acidic residues" evidence="1">
    <location>
        <begin position="231"/>
        <end position="248"/>
    </location>
</feature>
<protein>
    <recommendedName>
        <fullName evidence="2">Myb-like domain-containing protein</fullName>
    </recommendedName>
</protein>
<accession>A0A2A9P8U9</accession>
<feature type="domain" description="Myb-like" evidence="2">
    <location>
        <begin position="255"/>
        <end position="297"/>
    </location>
</feature>
<proteinExistence type="predicted"/>
<feature type="compositionally biased region" description="Basic residues" evidence="1">
    <location>
        <begin position="170"/>
        <end position="184"/>
    </location>
</feature>
<dbReference type="PROSITE" id="PS50090">
    <property type="entry name" value="MYB_LIKE"/>
    <property type="match status" value="1"/>
</dbReference>
<comment type="caution">
    <text evidence="3">The sequence shown here is derived from an EMBL/GenBank/DDBJ whole genome shotgun (WGS) entry which is preliminary data.</text>
</comment>
<feature type="region of interest" description="Disordered" evidence="1">
    <location>
        <begin position="139"/>
        <end position="387"/>
    </location>
</feature>
<evidence type="ECO:0000313" key="4">
    <source>
        <dbReference type="Proteomes" id="UP000037136"/>
    </source>
</evidence>
<feature type="compositionally biased region" description="Basic and acidic residues" evidence="1">
    <location>
        <begin position="285"/>
        <end position="304"/>
    </location>
</feature>
<evidence type="ECO:0000313" key="3">
    <source>
        <dbReference type="EMBL" id="PFH57256.1"/>
    </source>
</evidence>
<dbReference type="AlphaFoldDB" id="A0A2A9P8U9"/>
<reference evidence="3 4" key="1">
    <citation type="journal article" date="2015" name="BMC Genomics">
        <title>Gene expression during zombie ant biting behavior reflects the complexity underlying fungal parasitic behavioral manipulation.</title>
        <authorList>
            <person name="de Bekker C."/>
            <person name="Ohm R.A."/>
            <person name="Loreto R.G."/>
            <person name="Sebastian A."/>
            <person name="Albert I."/>
            <person name="Merrow M."/>
            <person name="Brachmann A."/>
            <person name="Hughes D.P."/>
        </authorList>
    </citation>
    <scope>NUCLEOTIDE SEQUENCE [LARGE SCALE GENOMIC DNA]</scope>
    <source>
        <strain evidence="3 4">SC16a</strain>
    </source>
</reference>
<sequence>MSSRGLFCYLNWPQPKKGEIGDEERIPHAGPLEQEFTLQAKTLTFAPSIRGHSDVDSSDTDGLAEVQASFAGARLNIDPAILDVADQVAVAKACTAGDDASSELESSEESDSECLKKTASCLKDGECLKNRECLKRTPCLKTRAKGKSTHQESAASQPEESDSSAEPVSRKSKRKTSKKSKRARATAGKAKMTQTSSSKPSSSEDDSSNEPESSVNDDASTDPSTPGADSSHGDSSDEGKPSTHERQSKGAVSVWSVSEDLLLKGMKESNNAPTWKDIGLALGRSKKDVKARWKALQRLEKENRGAQAAEADERGESPPHDSAPGHIWMAPYASPEDSEYDDGIVSAEESSSSDSLPAHLKGEEDDEDDEHAHNINPHYGWPQQIQHDRDYLNNNIRPELYPPTVEPQPDEFLGESDCEVLAAVHSQYEASKWLEIQANFVNATGHLIPLWVIRDKCEREKQGDASGSRRDDDDEED</sequence>
<dbReference type="InterPro" id="IPR001005">
    <property type="entry name" value="SANT/Myb"/>
</dbReference>
<gene>
    <name evidence="3" type="ORF">XA68_15313</name>
</gene>
<feature type="compositionally biased region" description="Low complexity" evidence="1">
    <location>
        <begin position="346"/>
        <end position="355"/>
    </location>
</feature>